<accession>A0ABP7NN99</accession>
<name>A0ABP7NN99_9GAMM</name>
<sequence>MAHRIDTSDIWLLDIEAYSGESDSFPVAIAWGIMGGQINHELIIPEDEWVEEAEDQPTTSEFNLDDLRERGTTALDIIRQLNEELADKQVVVDGLDIDEALLERLYEPYGAEPSFEIHSLTNFLSDNNIDYDFHELYERRTEFVQEQAQGTDEAEKSVFALHQLIEEYVQREED</sequence>
<proteinExistence type="predicted"/>
<evidence type="ECO:0000313" key="1">
    <source>
        <dbReference type="EMBL" id="GAA3950823.1"/>
    </source>
</evidence>
<evidence type="ECO:0008006" key="3">
    <source>
        <dbReference type="Google" id="ProtNLM"/>
    </source>
</evidence>
<dbReference type="EMBL" id="BAABBO010000001">
    <property type="protein sequence ID" value="GAA3950823.1"/>
    <property type="molecule type" value="Genomic_DNA"/>
</dbReference>
<protein>
    <recommendedName>
        <fullName evidence="3">Exonuclease</fullName>
    </recommendedName>
</protein>
<comment type="caution">
    <text evidence="1">The sequence shown here is derived from an EMBL/GenBank/DDBJ whole genome shotgun (WGS) entry which is preliminary data.</text>
</comment>
<dbReference type="RefSeq" id="WP_344803395.1">
    <property type="nucleotide sequence ID" value="NZ_BAABBO010000001.1"/>
</dbReference>
<organism evidence="1 2">
    <name type="scientific">Allohahella marinimesophila</name>
    <dbReference type="NCBI Taxonomy" id="1054972"/>
    <lineage>
        <taxon>Bacteria</taxon>
        <taxon>Pseudomonadati</taxon>
        <taxon>Pseudomonadota</taxon>
        <taxon>Gammaproteobacteria</taxon>
        <taxon>Oceanospirillales</taxon>
        <taxon>Hahellaceae</taxon>
        <taxon>Allohahella</taxon>
    </lineage>
</organism>
<evidence type="ECO:0000313" key="2">
    <source>
        <dbReference type="Proteomes" id="UP001501337"/>
    </source>
</evidence>
<gene>
    <name evidence="1" type="ORF">GCM10022278_07460</name>
</gene>
<keyword evidence="2" id="KW-1185">Reference proteome</keyword>
<dbReference type="Proteomes" id="UP001501337">
    <property type="component" value="Unassembled WGS sequence"/>
</dbReference>
<reference evidence="2" key="1">
    <citation type="journal article" date="2019" name="Int. J. Syst. Evol. Microbiol.">
        <title>The Global Catalogue of Microorganisms (GCM) 10K type strain sequencing project: providing services to taxonomists for standard genome sequencing and annotation.</title>
        <authorList>
            <consortium name="The Broad Institute Genomics Platform"/>
            <consortium name="The Broad Institute Genome Sequencing Center for Infectious Disease"/>
            <person name="Wu L."/>
            <person name="Ma J."/>
        </authorList>
    </citation>
    <scope>NUCLEOTIDE SEQUENCE [LARGE SCALE GENOMIC DNA]</scope>
    <source>
        <strain evidence="2">JCM 17555</strain>
    </source>
</reference>